<dbReference type="EMBL" id="AP019297">
    <property type="protein sequence ID" value="BBG94014.1"/>
    <property type="molecule type" value="Genomic_DNA"/>
</dbReference>
<feature type="non-terminal residue" evidence="1">
    <location>
        <position position="106"/>
    </location>
</feature>
<dbReference type="AlphaFoldDB" id="A0A4Y1QQA8"/>
<accession>A0A4Y1QQA8</accession>
<sequence>MAARKKKLRHSAMEDAKGGGTKMEIQQSFFKYIIGEHENNSVIEVVGARKCFRSLPCNEELVKDVWTVRYDHYDESLYIKTFVPRTLNGLVIACSRPYHNLLSKPR</sequence>
<gene>
    <name evidence="1" type="ORF">Prudu_002197</name>
</gene>
<organism evidence="1">
    <name type="scientific">Prunus dulcis</name>
    <name type="common">Almond</name>
    <name type="synonym">Amygdalus dulcis</name>
    <dbReference type="NCBI Taxonomy" id="3755"/>
    <lineage>
        <taxon>Eukaryota</taxon>
        <taxon>Viridiplantae</taxon>
        <taxon>Streptophyta</taxon>
        <taxon>Embryophyta</taxon>
        <taxon>Tracheophyta</taxon>
        <taxon>Spermatophyta</taxon>
        <taxon>Magnoliopsida</taxon>
        <taxon>eudicotyledons</taxon>
        <taxon>Gunneridae</taxon>
        <taxon>Pentapetalae</taxon>
        <taxon>rosids</taxon>
        <taxon>fabids</taxon>
        <taxon>Rosales</taxon>
        <taxon>Rosaceae</taxon>
        <taxon>Amygdaloideae</taxon>
        <taxon>Amygdaleae</taxon>
        <taxon>Prunus</taxon>
    </lineage>
</organism>
<proteinExistence type="predicted"/>
<name>A0A4Y1QQA8_PRUDU</name>
<reference evidence="1" key="1">
    <citation type="journal article" date="2019" name="Science">
        <title>Mutation of a bHLH transcription factor allowed almond domestication.</title>
        <authorList>
            <person name="Sanchez-Perez R."/>
            <person name="Pavan S."/>
            <person name="Mazzeo R."/>
            <person name="Moldovan C."/>
            <person name="Aiese Cigliano R."/>
            <person name="Del Cueto J."/>
            <person name="Ricciardi F."/>
            <person name="Lotti C."/>
            <person name="Ricciardi L."/>
            <person name="Dicenta F."/>
            <person name="Lopez-Marques R.L."/>
            <person name="Lindberg Moller B."/>
        </authorList>
    </citation>
    <scope>NUCLEOTIDE SEQUENCE</scope>
</reference>
<protein>
    <submittedName>
        <fullName evidence="1">Uncharacterized protein</fullName>
    </submittedName>
</protein>
<evidence type="ECO:0000313" key="1">
    <source>
        <dbReference type="EMBL" id="BBG94014.1"/>
    </source>
</evidence>